<dbReference type="Proteomes" id="UP001189429">
    <property type="component" value="Unassembled WGS sequence"/>
</dbReference>
<feature type="region of interest" description="Disordered" evidence="1">
    <location>
        <begin position="138"/>
        <end position="158"/>
    </location>
</feature>
<evidence type="ECO:0000313" key="3">
    <source>
        <dbReference type="Proteomes" id="UP001189429"/>
    </source>
</evidence>
<organism evidence="2 3">
    <name type="scientific">Prorocentrum cordatum</name>
    <dbReference type="NCBI Taxonomy" id="2364126"/>
    <lineage>
        <taxon>Eukaryota</taxon>
        <taxon>Sar</taxon>
        <taxon>Alveolata</taxon>
        <taxon>Dinophyceae</taxon>
        <taxon>Prorocentrales</taxon>
        <taxon>Prorocentraceae</taxon>
        <taxon>Prorocentrum</taxon>
    </lineage>
</organism>
<dbReference type="EMBL" id="CAUYUJ010000081">
    <property type="protein sequence ID" value="CAK0788549.1"/>
    <property type="molecule type" value="Genomic_DNA"/>
</dbReference>
<protein>
    <submittedName>
        <fullName evidence="2">Uncharacterized protein</fullName>
    </submittedName>
</protein>
<feature type="compositionally biased region" description="Low complexity" evidence="1">
    <location>
        <begin position="140"/>
        <end position="158"/>
    </location>
</feature>
<feature type="region of interest" description="Disordered" evidence="1">
    <location>
        <begin position="1"/>
        <end position="47"/>
    </location>
</feature>
<proteinExistence type="predicted"/>
<evidence type="ECO:0000313" key="2">
    <source>
        <dbReference type="EMBL" id="CAK0788549.1"/>
    </source>
</evidence>
<accession>A0ABN9PBQ4</accession>
<name>A0ABN9PBQ4_9DINO</name>
<comment type="caution">
    <text evidence="2">The sequence shown here is derived from an EMBL/GenBank/DDBJ whole genome shotgun (WGS) entry which is preliminary data.</text>
</comment>
<feature type="non-terminal residue" evidence="2">
    <location>
        <position position="158"/>
    </location>
</feature>
<gene>
    <name evidence="2" type="ORF">PCOR1329_LOCUS412</name>
</gene>
<evidence type="ECO:0000256" key="1">
    <source>
        <dbReference type="SAM" id="MobiDB-lite"/>
    </source>
</evidence>
<keyword evidence="3" id="KW-1185">Reference proteome</keyword>
<feature type="region of interest" description="Disordered" evidence="1">
    <location>
        <begin position="98"/>
        <end position="119"/>
    </location>
</feature>
<sequence>MVTVFFPATPGSEMEGEDRDGCVLEADLDAGEAGPGGPARRRPSEDGELRIERQIQLEAEQAQETDDSVFSPLRALRAADELGQEAERGLEAELARELGLEGGARAPGTGAPDEDPYERQLEGELEDHLCNLRVEERRAAAAARGEPRPAAAAQPAAA</sequence>
<reference evidence="2" key="1">
    <citation type="submission" date="2023-10" db="EMBL/GenBank/DDBJ databases">
        <authorList>
            <person name="Chen Y."/>
            <person name="Shah S."/>
            <person name="Dougan E. K."/>
            <person name="Thang M."/>
            <person name="Chan C."/>
        </authorList>
    </citation>
    <scope>NUCLEOTIDE SEQUENCE [LARGE SCALE GENOMIC DNA]</scope>
</reference>